<gene>
    <name evidence="1" type="ORF">MPNA4590</name>
</gene>
<evidence type="ECO:0000313" key="2">
    <source>
        <dbReference type="Proteomes" id="UP000007105"/>
    </source>
</evidence>
<dbReference type="EMBL" id="AP012303">
    <property type="protein sequence ID" value="BAL22035.1"/>
    <property type="molecule type" value="Genomic_DNA"/>
</dbReference>
<dbReference type="KEGG" id="mpm:MPNA4590"/>
<reference evidence="2" key="1">
    <citation type="journal article" date="2012" name="J. Bacteriol.">
        <title>Complete genome sequence of Mycoplasma pneumoniae type 2a strain 309, isolated in Japan.</title>
        <authorList>
            <person name="Kenri T."/>
            <person name="Horino A."/>
            <person name="Matsui M."/>
            <person name="Sasaki Y."/>
            <person name="Suzuki S."/>
            <person name="Narita M."/>
            <person name="Ohya H."/>
            <person name="Okazaki N."/>
            <person name="Shibayama K."/>
        </authorList>
    </citation>
    <scope>NUCLEOTIDE SEQUENCE [LARGE SCALE GENOMIC DNA]</scope>
    <source>
        <strain evidence="2">309</strain>
    </source>
</reference>
<dbReference type="AlphaFoldDB" id="A0AB33HQF1"/>
<organism evidence="1 2">
    <name type="scientific">Mycoplasmoides pneumoniae 309</name>
    <dbReference type="NCBI Taxonomy" id="1112856"/>
    <lineage>
        <taxon>Bacteria</taxon>
        <taxon>Bacillati</taxon>
        <taxon>Mycoplasmatota</taxon>
        <taxon>Mycoplasmoidales</taxon>
        <taxon>Mycoplasmoidaceae</taxon>
        <taxon>Mycoplasmoides</taxon>
    </lineage>
</organism>
<dbReference type="Proteomes" id="UP000007105">
    <property type="component" value="Chromosome"/>
</dbReference>
<protein>
    <submittedName>
        <fullName evidence="1">Uncharacterized protein</fullName>
    </submittedName>
</protein>
<name>A0AB33HQF1_MYCPM</name>
<evidence type="ECO:0000313" key="1">
    <source>
        <dbReference type="EMBL" id="BAL22035.1"/>
    </source>
</evidence>
<sequence>MAFMPCFSYSNKHHQQHLWTIHEISAKILGFVINLRGKFSSSTQCLRCPSPRCVCHLIRIRLVKEQFGTDEYVQRVPDLFLFWQQVCRPNHLHCHWFQQRWWCQCNHSNPREIGVGIGYLSEGV</sequence>
<proteinExistence type="predicted"/>
<accession>A0AB33HQF1</accession>